<dbReference type="PROSITE" id="PS50088">
    <property type="entry name" value="ANK_REPEAT"/>
    <property type="match status" value="1"/>
</dbReference>
<dbReference type="OrthoDB" id="539213at2759"/>
<feature type="region of interest" description="Disordered" evidence="2">
    <location>
        <begin position="1"/>
        <end position="32"/>
    </location>
</feature>
<evidence type="ECO:0000313" key="3">
    <source>
        <dbReference type="EMBL" id="CZR69741.1"/>
    </source>
</evidence>
<dbReference type="Proteomes" id="UP000184330">
    <property type="component" value="Unassembled WGS sequence"/>
</dbReference>
<reference evidence="3 4" key="1">
    <citation type="submission" date="2016-03" db="EMBL/GenBank/DDBJ databases">
        <authorList>
            <person name="Ploux O."/>
        </authorList>
    </citation>
    <scope>NUCLEOTIDE SEQUENCE [LARGE SCALE GENOMIC DNA]</scope>
    <source>
        <strain evidence="3 4">UAMH 11012</strain>
    </source>
</reference>
<dbReference type="InterPro" id="IPR036770">
    <property type="entry name" value="Ankyrin_rpt-contain_sf"/>
</dbReference>
<evidence type="ECO:0000256" key="2">
    <source>
        <dbReference type="SAM" id="MobiDB-lite"/>
    </source>
</evidence>
<name>A0A1L7XXE7_9HELO</name>
<sequence length="262" mass="28436">MSASDENDRPGTPKEPEGQSNRHPQTPPGFQIRTPSDESLFRLIFGSLPILRFQETMRFFRESVKAFDPSLTTLAPLLGKSYNSNNLDQILPIIDSLLPNSALLDEATASGLAVERVDKLDTVQFLNLATFLISKNFPGRADGGKIYKWLKDHGTNGVFNVLSSAEGPTAKALLENLFRLAVEAEDLPTVKYLLKAGVNPNGSTCRDKQIPDTLTPLQFACIAGNSELAQELIKAGSTIDQPGSGWKNSILVLAIIGGQEGR</sequence>
<dbReference type="EMBL" id="FJOG01000079">
    <property type="protein sequence ID" value="CZR69741.1"/>
    <property type="molecule type" value="Genomic_DNA"/>
</dbReference>
<dbReference type="AlphaFoldDB" id="A0A1L7XXE7"/>
<evidence type="ECO:0000313" key="4">
    <source>
        <dbReference type="Proteomes" id="UP000184330"/>
    </source>
</evidence>
<dbReference type="Pfam" id="PF12796">
    <property type="entry name" value="Ank_2"/>
    <property type="match status" value="1"/>
</dbReference>
<organism evidence="3 4">
    <name type="scientific">Phialocephala subalpina</name>
    <dbReference type="NCBI Taxonomy" id="576137"/>
    <lineage>
        <taxon>Eukaryota</taxon>
        <taxon>Fungi</taxon>
        <taxon>Dikarya</taxon>
        <taxon>Ascomycota</taxon>
        <taxon>Pezizomycotina</taxon>
        <taxon>Leotiomycetes</taxon>
        <taxon>Helotiales</taxon>
        <taxon>Mollisiaceae</taxon>
        <taxon>Phialocephala</taxon>
        <taxon>Phialocephala fortinii species complex</taxon>
    </lineage>
</organism>
<protein>
    <submittedName>
        <fullName evidence="3">Uncharacterized protein</fullName>
    </submittedName>
</protein>
<feature type="compositionally biased region" description="Basic and acidic residues" evidence="2">
    <location>
        <begin position="1"/>
        <end position="17"/>
    </location>
</feature>
<feature type="repeat" description="ANK" evidence="1">
    <location>
        <begin position="212"/>
        <end position="244"/>
    </location>
</feature>
<dbReference type="PROSITE" id="PS50297">
    <property type="entry name" value="ANK_REP_REGION"/>
    <property type="match status" value="1"/>
</dbReference>
<dbReference type="STRING" id="576137.A0A1L7XXE7"/>
<keyword evidence="1" id="KW-0040">ANK repeat</keyword>
<dbReference type="InterPro" id="IPR002110">
    <property type="entry name" value="Ankyrin_rpt"/>
</dbReference>
<dbReference type="SUPFAM" id="SSF48403">
    <property type="entry name" value="Ankyrin repeat"/>
    <property type="match status" value="1"/>
</dbReference>
<dbReference type="SMART" id="SM00248">
    <property type="entry name" value="ANK"/>
    <property type="match status" value="2"/>
</dbReference>
<proteinExistence type="predicted"/>
<gene>
    <name evidence="3" type="ORF">PAC_19641</name>
</gene>
<evidence type="ECO:0000256" key="1">
    <source>
        <dbReference type="PROSITE-ProRule" id="PRU00023"/>
    </source>
</evidence>
<dbReference type="Gene3D" id="1.25.40.20">
    <property type="entry name" value="Ankyrin repeat-containing domain"/>
    <property type="match status" value="1"/>
</dbReference>
<keyword evidence="4" id="KW-1185">Reference proteome</keyword>
<accession>A0A1L7XXE7</accession>